<reference evidence="2 3" key="1">
    <citation type="journal article" date="2024" name="J. Plant Pathol.">
        <title>Sequence and assembly of the genome of Seiridium unicorne, isolate CBS 538.82, causal agent of cypress canker disease.</title>
        <authorList>
            <person name="Scali E."/>
            <person name="Rocca G.D."/>
            <person name="Danti R."/>
            <person name="Garbelotto M."/>
            <person name="Barberini S."/>
            <person name="Baroncelli R."/>
            <person name="Emiliani G."/>
        </authorList>
    </citation>
    <scope>NUCLEOTIDE SEQUENCE [LARGE SCALE GENOMIC DNA]</scope>
    <source>
        <strain evidence="2 3">BM-138-508</strain>
    </source>
</reference>
<dbReference type="EMBL" id="JARVKF010000001">
    <property type="protein sequence ID" value="KAK9426653.1"/>
    <property type="molecule type" value="Genomic_DNA"/>
</dbReference>
<feature type="compositionally biased region" description="Polar residues" evidence="1">
    <location>
        <begin position="21"/>
        <end position="34"/>
    </location>
</feature>
<evidence type="ECO:0000256" key="1">
    <source>
        <dbReference type="SAM" id="MobiDB-lite"/>
    </source>
</evidence>
<proteinExistence type="predicted"/>
<dbReference type="Pfam" id="PF00071">
    <property type="entry name" value="Ras"/>
    <property type="match status" value="1"/>
</dbReference>
<feature type="region of interest" description="Disordered" evidence="1">
    <location>
        <begin position="1"/>
        <end position="46"/>
    </location>
</feature>
<name>A0ABR2VI93_9PEZI</name>
<dbReference type="Proteomes" id="UP001408356">
    <property type="component" value="Unassembled WGS sequence"/>
</dbReference>
<dbReference type="Gene3D" id="3.40.50.300">
    <property type="entry name" value="P-loop containing nucleotide triphosphate hydrolases"/>
    <property type="match status" value="1"/>
</dbReference>
<protein>
    <submittedName>
        <fullName evidence="2">Uncharacterized protein</fullName>
    </submittedName>
</protein>
<keyword evidence="3" id="KW-1185">Reference proteome</keyword>
<accession>A0ABR2VI93</accession>
<gene>
    <name evidence="2" type="ORF">SUNI508_00180</name>
</gene>
<dbReference type="InterPro" id="IPR027417">
    <property type="entry name" value="P-loop_NTPase"/>
</dbReference>
<dbReference type="SUPFAM" id="SSF52540">
    <property type="entry name" value="P-loop containing nucleoside triphosphate hydrolases"/>
    <property type="match status" value="1"/>
</dbReference>
<organism evidence="2 3">
    <name type="scientific">Seiridium unicorne</name>
    <dbReference type="NCBI Taxonomy" id="138068"/>
    <lineage>
        <taxon>Eukaryota</taxon>
        <taxon>Fungi</taxon>
        <taxon>Dikarya</taxon>
        <taxon>Ascomycota</taxon>
        <taxon>Pezizomycotina</taxon>
        <taxon>Sordariomycetes</taxon>
        <taxon>Xylariomycetidae</taxon>
        <taxon>Amphisphaeriales</taxon>
        <taxon>Sporocadaceae</taxon>
        <taxon>Seiridium</taxon>
    </lineage>
</organism>
<evidence type="ECO:0000313" key="3">
    <source>
        <dbReference type="Proteomes" id="UP001408356"/>
    </source>
</evidence>
<comment type="caution">
    <text evidence="2">The sequence shown here is derived from an EMBL/GenBank/DDBJ whole genome shotgun (WGS) entry which is preliminary data.</text>
</comment>
<evidence type="ECO:0000313" key="2">
    <source>
        <dbReference type="EMBL" id="KAK9426653.1"/>
    </source>
</evidence>
<dbReference type="InterPro" id="IPR001806">
    <property type="entry name" value="Small_GTPase"/>
</dbReference>
<sequence>MSTVSTSDKTSNRGRHAREPSWTSGTHNSSNAAKTPSPPNCRYDPESPPVLTMSMNLLMGLAATFTAANLYYSQPRYMRPPGYWSNSLQVTGYHSVQCLIMAIHDRYSIFWLMSSTAVLNVPPSSQPNSVTGRLCRRLSVSLSFGRECPVKAPYTVFRVHNVLYTLRIFAPTELSPTLKSHIPDESSAKLARCSLVKSLDPCRFLEALGFTSQTLRVLLIGPGGCGKSRVIKRYHKEKYQDSSTFFDSTTIQIGSRVINVDDTGDWAEYAHLLGDWIASANAIILPYNNTVSFELIKRSNLLDMFEDKPTLLLETIENGPIGAHEEEAVSLSRTRGWTFRRECNGNPFIEAARLARGEAVARVVDGDCQQLWGVQT</sequence>